<name>A0ABM9D0S7_9BACL</name>
<evidence type="ECO:0000313" key="2">
    <source>
        <dbReference type="Proteomes" id="UP000838821"/>
    </source>
</evidence>
<sequence length="79" mass="9239">MAVKSYIRKPAVFNPGSAREKRIWDWIESSTNNFEAQNFASFVRDKLEWCMQNEGVYFTPNVVHQPIPQESKQGYSKLL</sequence>
<protein>
    <submittedName>
        <fullName evidence="1">Uncharacterized protein</fullName>
    </submittedName>
</protein>
<proteinExistence type="predicted"/>
<organism evidence="1 2">
    <name type="scientific">Paenibacillus allorhizoplanae</name>
    <dbReference type="NCBI Taxonomy" id="2905648"/>
    <lineage>
        <taxon>Bacteria</taxon>
        <taxon>Bacillati</taxon>
        <taxon>Bacillota</taxon>
        <taxon>Bacilli</taxon>
        <taxon>Bacillales</taxon>
        <taxon>Paenibacillaceae</taxon>
        <taxon>Paenibacillus</taxon>
    </lineage>
</organism>
<accession>A0ABM9D0S7</accession>
<dbReference type="RefSeq" id="WP_236293066.1">
    <property type="nucleotide sequence ID" value="NZ_CAKMMW010000038.1"/>
</dbReference>
<comment type="caution">
    <text evidence="1">The sequence shown here is derived from an EMBL/GenBank/DDBJ whole genome shotgun (WGS) entry which is preliminary data.</text>
</comment>
<keyword evidence="2" id="KW-1185">Reference proteome</keyword>
<dbReference type="Proteomes" id="UP000838821">
    <property type="component" value="Unassembled WGS sequence"/>
</dbReference>
<reference evidence="1" key="1">
    <citation type="submission" date="2022-01" db="EMBL/GenBank/DDBJ databases">
        <authorList>
            <person name="Criscuolo A."/>
        </authorList>
    </citation>
    <scope>NUCLEOTIDE SEQUENCE</scope>
    <source>
        <strain evidence="1">CIP111891</strain>
    </source>
</reference>
<evidence type="ECO:0000313" key="1">
    <source>
        <dbReference type="EMBL" id="CAH1230620.1"/>
    </source>
</evidence>
<dbReference type="EMBL" id="CAKMMW010000038">
    <property type="protein sequence ID" value="CAH1230620.1"/>
    <property type="molecule type" value="Genomic_DNA"/>
</dbReference>
<gene>
    <name evidence="1" type="ORF">PAECIP111891_06700</name>
</gene>